<dbReference type="Pfam" id="PF00535">
    <property type="entry name" value="Glycos_transf_2"/>
    <property type="match status" value="1"/>
</dbReference>
<dbReference type="Pfam" id="PF02709">
    <property type="entry name" value="Glyco_transf_7C"/>
    <property type="match status" value="1"/>
</dbReference>
<dbReference type="PANTHER" id="PTHR43685">
    <property type="entry name" value="GLYCOSYLTRANSFERASE"/>
    <property type="match status" value="1"/>
</dbReference>
<dbReference type="InterPro" id="IPR050834">
    <property type="entry name" value="Glycosyltransf_2"/>
</dbReference>
<accession>A0A1W6ZTI1</accession>
<dbReference type="Gene3D" id="3.90.550.10">
    <property type="entry name" value="Spore Coat Polysaccharide Biosynthesis Protein SpsA, Chain A"/>
    <property type="match status" value="1"/>
</dbReference>
<feature type="domain" description="Galactosyltransferase C-terminal" evidence="2">
    <location>
        <begin position="178"/>
        <end position="222"/>
    </location>
</feature>
<evidence type="ECO:0000259" key="2">
    <source>
        <dbReference type="Pfam" id="PF02709"/>
    </source>
</evidence>
<dbReference type="InterPro" id="IPR029044">
    <property type="entry name" value="Nucleotide-diphossugar_trans"/>
</dbReference>
<dbReference type="STRING" id="1235591.CAK95_17605"/>
<keyword evidence="4" id="KW-1185">Reference proteome</keyword>
<gene>
    <name evidence="3" type="ORF">CAK95_17605</name>
</gene>
<dbReference type="RefSeq" id="WP_086089089.1">
    <property type="nucleotide sequence ID" value="NZ_CP021112.1"/>
</dbReference>
<protein>
    <submittedName>
        <fullName evidence="3">Uncharacterized protein</fullName>
    </submittedName>
</protein>
<dbReference type="CDD" id="cd06420">
    <property type="entry name" value="GT2_Chondriotin_Pol_N"/>
    <property type="match status" value="1"/>
</dbReference>
<dbReference type="Proteomes" id="UP000194137">
    <property type="component" value="Chromosome"/>
</dbReference>
<sequence length="282" mass="31931">MADLISVIVTTWNREDALDAVLRSLAVQTDRDFEVIVADDGSGEATARLIEEWKPKLRRPLKHVWQEHRGFRAAEIRNRGILASEGAYCIFLDGDCIARPGFVGTHRALAEDGWFVTGNRILMSEQLTATILREKLDPETWSYREWVKERGRGGINRTVPLVRLPLGPLRKLRWRAWRGARSCNLGIWRSDLDRVDGFDCAYEGWGREDSDLLVRLLHAGVRRKDGVFATGVLHLWHPTADRSWLSDNDQKLEDARLGGSITARRGLSAIRETSQPLRGATA</sequence>
<organism evidence="3 4">
    <name type="scientific">Pseudorhodoplanes sinuspersici</name>
    <dbReference type="NCBI Taxonomy" id="1235591"/>
    <lineage>
        <taxon>Bacteria</taxon>
        <taxon>Pseudomonadati</taxon>
        <taxon>Pseudomonadota</taxon>
        <taxon>Alphaproteobacteria</taxon>
        <taxon>Hyphomicrobiales</taxon>
        <taxon>Pseudorhodoplanes</taxon>
    </lineage>
</organism>
<dbReference type="KEGG" id="psin:CAK95_17605"/>
<dbReference type="SUPFAM" id="SSF53448">
    <property type="entry name" value="Nucleotide-diphospho-sugar transferases"/>
    <property type="match status" value="1"/>
</dbReference>
<name>A0A1W6ZTI1_9HYPH</name>
<evidence type="ECO:0000313" key="4">
    <source>
        <dbReference type="Proteomes" id="UP000194137"/>
    </source>
</evidence>
<dbReference type="InterPro" id="IPR001173">
    <property type="entry name" value="Glyco_trans_2-like"/>
</dbReference>
<feature type="domain" description="Glycosyltransferase 2-like" evidence="1">
    <location>
        <begin position="6"/>
        <end position="132"/>
    </location>
</feature>
<dbReference type="InterPro" id="IPR027791">
    <property type="entry name" value="Galactosyl_T_C"/>
</dbReference>
<dbReference type="EMBL" id="CP021112">
    <property type="protein sequence ID" value="ARQ00694.1"/>
    <property type="molecule type" value="Genomic_DNA"/>
</dbReference>
<reference evidence="3 4" key="1">
    <citation type="submission" date="2017-05" db="EMBL/GenBank/DDBJ databases">
        <title>Full genome sequence of Pseudorhodoplanes sinuspersici.</title>
        <authorList>
            <person name="Dastgheib S.M.M."/>
            <person name="Shavandi M."/>
            <person name="Tirandaz H."/>
        </authorList>
    </citation>
    <scope>NUCLEOTIDE SEQUENCE [LARGE SCALE GENOMIC DNA]</scope>
    <source>
        <strain evidence="3 4">RIPI110</strain>
    </source>
</reference>
<dbReference type="OrthoDB" id="7265025at2"/>
<evidence type="ECO:0000313" key="3">
    <source>
        <dbReference type="EMBL" id="ARQ00694.1"/>
    </source>
</evidence>
<proteinExistence type="predicted"/>
<dbReference type="AlphaFoldDB" id="A0A1W6ZTI1"/>
<dbReference type="PANTHER" id="PTHR43685:SF3">
    <property type="entry name" value="SLR2126 PROTEIN"/>
    <property type="match status" value="1"/>
</dbReference>
<evidence type="ECO:0000259" key="1">
    <source>
        <dbReference type="Pfam" id="PF00535"/>
    </source>
</evidence>